<dbReference type="InterPro" id="IPR008952">
    <property type="entry name" value="Tetraspanin_EC2_sf"/>
</dbReference>
<organism evidence="7 8">
    <name type="scientific">Xylocopa violacea</name>
    <name type="common">Violet carpenter bee</name>
    <name type="synonym">Apis violacea</name>
    <dbReference type="NCBI Taxonomy" id="135666"/>
    <lineage>
        <taxon>Eukaryota</taxon>
        <taxon>Metazoa</taxon>
        <taxon>Ecdysozoa</taxon>
        <taxon>Arthropoda</taxon>
        <taxon>Hexapoda</taxon>
        <taxon>Insecta</taxon>
        <taxon>Pterygota</taxon>
        <taxon>Neoptera</taxon>
        <taxon>Endopterygota</taxon>
        <taxon>Hymenoptera</taxon>
        <taxon>Apocrita</taxon>
        <taxon>Aculeata</taxon>
        <taxon>Apoidea</taxon>
        <taxon>Anthophila</taxon>
        <taxon>Apidae</taxon>
        <taxon>Xylocopa</taxon>
        <taxon>Xylocopa</taxon>
    </lineage>
</organism>
<feature type="transmembrane region" description="Helical" evidence="6">
    <location>
        <begin position="59"/>
        <end position="79"/>
    </location>
</feature>
<dbReference type="SUPFAM" id="SSF48652">
    <property type="entry name" value="Tetraspanin"/>
    <property type="match status" value="1"/>
</dbReference>
<accession>A0ABP1P7K9</accession>
<gene>
    <name evidence="7" type="ORF">XYLVIOL_LOCUS9291</name>
</gene>
<evidence type="ECO:0000256" key="6">
    <source>
        <dbReference type="RuleBase" id="RU361218"/>
    </source>
</evidence>
<evidence type="ECO:0000256" key="2">
    <source>
        <dbReference type="ARBA" id="ARBA00006840"/>
    </source>
</evidence>
<evidence type="ECO:0000256" key="4">
    <source>
        <dbReference type="ARBA" id="ARBA00022989"/>
    </source>
</evidence>
<keyword evidence="5 6" id="KW-0472">Membrane</keyword>
<dbReference type="Proteomes" id="UP001642520">
    <property type="component" value="Unassembled WGS sequence"/>
</dbReference>
<dbReference type="InterPro" id="IPR000301">
    <property type="entry name" value="Tetraspanin_animals"/>
</dbReference>
<dbReference type="Gene3D" id="1.10.1450.10">
    <property type="entry name" value="Tetraspanin"/>
    <property type="match status" value="1"/>
</dbReference>
<dbReference type="PIRSF" id="PIRSF002419">
    <property type="entry name" value="Tetraspanin"/>
    <property type="match status" value="1"/>
</dbReference>
<comment type="caution">
    <text evidence="7">The sequence shown here is derived from an EMBL/GenBank/DDBJ whole genome shotgun (WGS) entry which is preliminary data.</text>
</comment>
<keyword evidence="3 6" id="KW-0812">Transmembrane</keyword>
<comment type="subcellular location">
    <subcellularLocation>
        <location evidence="1 6">Membrane</location>
        <topology evidence="1 6">Multi-pass membrane protein</topology>
    </subcellularLocation>
</comment>
<name>A0ABP1P7K9_XYLVO</name>
<comment type="similarity">
    <text evidence="2 6">Belongs to the tetraspanin (TM4SF) family.</text>
</comment>
<proteinExistence type="inferred from homology"/>
<dbReference type="EMBL" id="CAXAJV020001299">
    <property type="protein sequence ID" value="CAL7949240.1"/>
    <property type="molecule type" value="Genomic_DNA"/>
</dbReference>
<dbReference type="InterPro" id="IPR018503">
    <property type="entry name" value="Tetraspanin_CS"/>
</dbReference>
<evidence type="ECO:0000313" key="8">
    <source>
        <dbReference type="Proteomes" id="UP001642520"/>
    </source>
</evidence>
<sequence>MAATHLDIGLRCIKYLLCAVNSLFVLTGIMIISIGTTIYTVYEDFSHFLDPSYFSPATLLILVGILVFVIAFMGCCGALRESTCMVLIFAVSLSIVLILELAAAISAYALQDRIKDLLVDKINATMYQYGSNGESKEAIDFLQTRLHCCGYNGYEDWTNMWKNNTIPDSCFLLSTDERFKCTPSMYDSSICAFYKTGCIENLSIVVYRSALYIGTGAVAIALIQLTGIMFACMLGRSIRKQKTERERRRWEFRENLVNGYQPLGKSDPITTFPVVFMSSEPLKNV</sequence>
<keyword evidence="8" id="KW-1185">Reference proteome</keyword>
<dbReference type="PRINTS" id="PR00259">
    <property type="entry name" value="TMFOUR"/>
</dbReference>
<feature type="transmembrane region" description="Helical" evidence="6">
    <location>
        <begin position="12"/>
        <end position="39"/>
    </location>
</feature>
<reference evidence="7 8" key="1">
    <citation type="submission" date="2024-08" db="EMBL/GenBank/DDBJ databases">
        <authorList>
            <person name="Will J Nash"/>
            <person name="Angela Man"/>
            <person name="Seanna McTaggart"/>
            <person name="Kendall Baker"/>
            <person name="Tom Barker"/>
            <person name="Leah Catchpole"/>
            <person name="Alex Durrant"/>
            <person name="Karim Gharbi"/>
            <person name="Naomi Irish"/>
            <person name="Gemy Kaithakottil"/>
            <person name="Debby Ku"/>
            <person name="Aaliyah Providence"/>
            <person name="Felix Shaw"/>
            <person name="David Swarbreck"/>
            <person name="Chris Watkins"/>
            <person name="Ann M. McCartney"/>
            <person name="Giulio Formenti"/>
            <person name="Alice Mouton"/>
            <person name="Noel Vella"/>
            <person name="Bjorn M von Reumont"/>
            <person name="Adriana Vella"/>
            <person name="Wilfried Haerty"/>
        </authorList>
    </citation>
    <scope>NUCLEOTIDE SEQUENCE [LARGE SCALE GENOMIC DNA]</scope>
</reference>
<evidence type="ECO:0000313" key="7">
    <source>
        <dbReference type="EMBL" id="CAL7949240.1"/>
    </source>
</evidence>
<dbReference type="PANTHER" id="PTHR19282:SF28">
    <property type="entry name" value="TETRASPANIN"/>
    <property type="match status" value="1"/>
</dbReference>
<dbReference type="PROSITE" id="PS00421">
    <property type="entry name" value="TM4_1"/>
    <property type="match status" value="1"/>
</dbReference>
<dbReference type="CDD" id="cd03127">
    <property type="entry name" value="tetraspanin_LEL"/>
    <property type="match status" value="1"/>
</dbReference>
<dbReference type="PANTHER" id="PTHR19282">
    <property type="entry name" value="TETRASPANIN"/>
    <property type="match status" value="1"/>
</dbReference>
<protein>
    <recommendedName>
        <fullName evidence="6">Tetraspanin</fullName>
    </recommendedName>
</protein>
<evidence type="ECO:0000256" key="5">
    <source>
        <dbReference type="ARBA" id="ARBA00023136"/>
    </source>
</evidence>
<evidence type="ECO:0000256" key="3">
    <source>
        <dbReference type="ARBA" id="ARBA00022692"/>
    </source>
</evidence>
<dbReference type="InterPro" id="IPR018499">
    <property type="entry name" value="Tetraspanin/Peripherin"/>
</dbReference>
<feature type="transmembrane region" description="Helical" evidence="6">
    <location>
        <begin position="210"/>
        <end position="235"/>
    </location>
</feature>
<dbReference type="Pfam" id="PF00335">
    <property type="entry name" value="Tetraspanin"/>
    <property type="match status" value="1"/>
</dbReference>
<evidence type="ECO:0000256" key="1">
    <source>
        <dbReference type="ARBA" id="ARBA00004141"/>
    </source>
</evidence>
<feature type="transmembrane region" description="Helical" evidence="6">
    <location>
        <begin position="86"/>
        <end position="110"/>
    </location>
</feature>
<keyword evidence="4 6" id="KW-1133">Transmembrane helix</keyword>